<protein>
    <recommendedName>
        <fullName evidence="4">HEAT repeat protein</fullName>
    </recommendedName>
</protein>
<reference evidence="2 3" key="1">
    <citation type="submission" date="2019-02" db="EMBL/GenBank/DDBJ databases">
        <title>Deep-cultivation of Planctomycetes and their phenomic and genomic characterization uncovers novel biology.</title>
        <authorList>
            <person name="Wiegand S."/>
            <person name="Jogler M."/>
            <person name="Boedeker C."/>
            <person name="Pinto D."/>
            <person name="Vollmers J."/>
            <person name="Rivas-Marin E."/>
            <person name="Kohn T."/>
            <person name="Peeters S.H."/>
            <person name="Heuer A."/>
            <person name="Rast P."/>
            <person name="Oberbeckmann S."/>
            <person name="Bunk B."/>
            <person name="Jeske O."/>
            <person name="Meyerdierks A."/>
            <person name="Storesund J.E."/>
            <person name="Kallscheuer N."/>
            <person name="Luecker S."/>
            <person name="Lage O.M."/>
            <person name="Pohl T."/>
            <person name="Merkel B.J."/>
            <person name="Hornburger P."/>
            <person name="Mueller R.-W."/>
            <person name="Bruemmer F."/>
            <person name="Labrenz M."/>
            <person name="Spormann A.M."/>
            <person name="Op Den Camp H."/>
            <person name="Overmann J."/>
            <person name="Amann R."/>
            <person name="Jetten M.S.M."/>
            <person name="Mascher T."/>
            <person name="Medema M.H."/>
            <person name="Devos D.P."/>
            <person name="Kaster A.-K."/>
            <person name="Ovreas L."/>
            <person name="Rohde M."/>
            <person name="Galperin M.Y."/>
            <person name="Jogler C."/>
        </authorList>
    </citation>
    <scope>NUCLEOTIDE SEQUENCE [LARGE SCALE GENOMIC DNA]</scope>
    <source>
        <strain evidence="2 3">KOR34</strain>
    </source>
</reference>
<organism evidence="2 3">
    <name type="scientific">Posidoniimonas corsicana</name>
    <dbReference type="NCBI Taxonomy" id="1938618"/>
    <lineage>
        <taxon>Bacteria</taxon>
        <taxon>Pseudomonadati</taxon>
        <taxon>Planctomycetota</taxon>
        <taxon>Planctomycetia</taxon>
        <taxon>Pirellulales</taxon>
        <taxon>Lacipirellulaceae</taxon>
        <taxon>Posidoniimonas</taxon>
    </lineage>
</organism>
<keyword evidence="3" id="KW-1185">Reference proteome</keyword>
<evidence type="ECO:0000256" key="1">
    <source>
        <dbReference type="SAM" id="Phobius"/>
    </source>
</evidence>
<proteinExistence type="predicted"/>
<name>A0A5C5VFC0_9BACT</name>
<evidence type="ECO:0000313" key="3">
    <source>
        <dbReference type="Proteomes" id="UP000316714"/>
    </source>
</evidence>
<evidence type="ECO:0008006" key="4">
    <source>
        <dbReference type="Google" id="ProtNLM"/>
    </source>
</evidence>
<sequence length="300" mass="32242">MRDPSQQPGDDPLRHAVREALETRGDELSVARLERFWQEAGRREATRTRRRGVLAAAALVLAAVGTSAWWWPADSPGPVDVVQEQEVPEAPSVDPPTEPASRAPTAYEVAAFYSQSPRRPGAAAVAVDLNSAQPEVDTPPTIDQQIETLLAGPPADAARRFARLQPKGEAYAALARRADDRRVAVLLAGLVGVRSEHGRPKQMLAATSPAVIDGFFAGLSAEEPDERRTAAVVLGRIGGQDVTHRLIDAIADNPRNAAAWWSLANTQTAAAQEFFEYAAQQPRLLGFLNAAQARWSAGAI</sequence>
<keyword evidence="1" id="KW-1133">Transmembrane helix</keyword>
<accession>A0A5C5VFC0</accession>
<keyword evidence="1" id="KW-0472">Membrane</keyword>
<dbReference type="Gene3D" id="1.25.10.10">
    <property type="entry name" value="Leucine-rich Repeat Variant"/>
    <property type="match status" value="1"/>
</dbReference>
<dbReference type="AlphaFoldDB" id="A0A5C5VFC0"/>
<evidence type="ECO:0000313" key="2">
    <source>
        <dbReference type="EMBL" id="TWT36657.1"/>
    </source>
</evidence>
<feature type="transmembrane region" description="Helical" evidence="1">
    <location>
        <begin position="52"/>
        <end position="71"/>
    </location>
</feature>
<dbReference type="EMBL" id="SIHJ01000001">
    <property type="protein sequence ID" value="TWT36657.1"/>
    <property type="molecule type" value="Genomic_DNA"/>
</dbReference>
<dbReference type="Proteomes" id="UP000316714">
    <property type="component" value="Unassembled WGS sequence"/>
</dbReference>
<keyword evidence="1" id="KW-0812">Transmembrane</keyword>
<gene>
    <name evidence="2" type="ORF">KOR34_15960</name>
</gene>
<dbReference type="RefSeq" id="WP_146563737.1">
    <property type="nucleotide sequence ID" value="NZ_SIHJ01000001.1"/>
</dbReference>
<dbReference type="InterPro" id="IPR011989">
    <property type="entry name" value="ARM-like"/>
</dbReference>
<comment type="caution">
    <text evidence="2">The sequence shown here is derived from an EMBL/GenBank/DDBJ whole genome shotgun (WGS) entry which is preliminary data.</text>
</comment>